<reference evidence="1 2" key="1">
    <citation type="journal article" date="2020" name="Cell">
        <title>Large-Scale Comparative Analyses of Tick Genomes Elucidate Their Genetic Diversity and Vector Capacities.</title>
        <authorList>
            <consortium name="Tick Genome and Microbiome Consortium (TIGMIC)"/>
            <person name="Jia N."/>
            <person name="Wang J."/>
            <person name="Shi W."/>
            <person name="Du L."/>
            <person name="Sun Y."/>
            <person name="Zhan W."/>
            <person name="Jiang J.F."/>
            <person name="Wang Q."/>
            <person name="Zhang B."/>
            <person name="Ji P."/>
            <person name="Bell-Sakyi L."/>
            <person name="Cui X.M."/>
            <person name="Yuan T.T."/>
            <person name="Jiang B.G."/>
            <person name="Yang W.F."/>
            <person name="Lam T.T."/>
            <person name="Chang Q.C."/>
            <person name="Ding S.J."/>
            <person name="Wang X.J."/>
            <person name="Zhu J.G."/>
            <person name="Ruan X.D."/>
            <person name="Zhao L."/>
            <person name="Wei J.T."/>
            <person name="Ye R.Z."/>
            <person name="Que T.C."/>
            <person name="Du C.H."/>
            <person name="Zhou Y.H."/>
            <person name="Cheng J.X."/>
            <person name="Dai P.F."/>
            <person name="Guo W.B."/>
            <person name="Han X.H."/>
            <person name="Huang E.J."/>
            <person name="Li L.F."/>
            <person name="Wei W."/>
            <person name="Gao Y.C."/>
            <person name="Liu J.Z."/>
            <person name="Shao H.Z."/>
            <person name="Wang X."/>
            <person name="Wang C.C."/>
            <person name="Yang T.C."/>
            <person name="Huo Q.B."/>
            <person name="Li W."/>
            <person name="Chen H.Y."/>
            <person name="Chen S.E."/>
            <person name="Zhou L.G."/>
            <person name="Ni X.B."/>
            <person name="Tian J.H."/>
            <person name="Sheng Y."/>
            <person name="Liu T."/>
            <person name="Pan Y.S."/>
            <person name="Xia L.Y."/>
            <person name="Li J."/>
            <person name="Zhao F."/>
            <person name="Cao W.C."/>
        </authorList>
    </citation>
    <scope>NUCLEOTIDE SEQUENCE [LARGE SCALE GENOMIC DNA]</scope>
    <source>
        <strain evidence="1">Iper-2018</strain>
    </source>
</reference>
<gene>
    <name evidence="1" type="ORF">HPB47_025538</name>
</gene>
<evidence type="ECO:0000313" key="1">
    <source>
        <dbReference type="EMBL" id="KAG0427410.1"/>
    </source>
</evidence>
<organism evidence="1 2">
    <name type="scientific">Ixodes persulcatus</name>
    <name type="common">Taiga tick</name>
    <dbReference type="NCBI Taxonomy" id="34615"/>
    <lineage>
        <taxon>Eukaryota</taxon>
        <taxon>Metazoa</taxon>
        <taxon>Ecdysozoa</taxon>
        <taxon>Arthropoda</taxon>
        <taxon>Chelicerata</taxon>
        <taxon>Arachnida</taxon>
        <taxon>Acari</taxon>
        <taxon>Parasitiformes</taxon>
        <taxon>Ixodida</taxon>
        <taxon>Ixodoidea</taxon>
        <taxon>Ixodidae</taxon>
        <taxon>Ixodinae</taxon>
        <taxon>Ixodes</taxon>
    </lineage>
</organism>
<protein>
    <submittedName>
        <fullName evidence="1">Uncharacterized protein</fullName>
    </submittedName>
</protein>
<accession>A0AC60Q199</accession>
<comment type="caution">
    <text evidence="1">The sequence shown here is derived from an EMBL/GenBank/DDBJ whole genome shotgun (WGS) entry which is preliminary data.</text>
</comment>
<name>A0AC60Q199_IXOPE</name>
<keyword evidence="2" id="KW-1185">Reference proteome</keyword>
<proteinExistence type="predicted"/>
<sequence>MPRVALEFRALGEFVADGRCAMSEEDDEAEVPQRKSERWKTRLPVFDRDRNYCLQVVQSGLQRCTDPETFLLSIPAASASDFDCPSTTKSWSILNWLKESLLNETKAYVALNETGEWLRPEAIAKLAECHQESNTQRVPKPYHKTDTTGDSGQSESVTPPKERGQTEHVGDTRRCFACGKQGHLARNFPEINPKLTVRVKRPLDCEHAEQTFEVHGKLIPLAEQHEVLDGERFGQLRSGDKPLNARIDSGADITVVRRSMATILDENQKGKIRLKGAFGHQVEADLVYVPFRLGSRAVDTGADTLLLCAVTEQLAGEVDALLTPEDLVALREVEQKMPLVDQVDLPCEAAVLKEGPVIEACVVSTQSEGENETVESDDARSD</sequence>
<dbReference type="EMBL" id="JABSTQ010009628">
    <property type="protein sequence ID" value="KAG0427410.1"/>
    <property type="molecule type" value="Genomic_DNA"/>
</dbReference>
<evidence type="ECO:0000313" key="2">
    <source>
        <dbReference type="Proteomes" id="UP000805193"/>
    </source>
</evidence>
<dbReference type="Proteomes" id="UP000805193">
    <property type="component" value="Unassembled WGS sequence"/>
</dbReference>